<dbReference type="AlphaFoldDB" id="A0AAW0V5G2"/>
<evidence type="ECO:0000313" key="5">
    <source>
        <dbReference type="Proteomes" id="UP001487740"/>
    </source>
</evidence>
<dbReference type="InterPro" id="IPR038539">
    <property type="entry name" value="Anti-LPS_factor/Scygonadin_sf"/>
</dbReference>
<proteinExistence type="predicted"/>
<dbReference type="InterPro" id="IPR024509">
    <property type="entry name" value="Anti-LPS_factor/Scygonadin"/>
</dbReference>
<evidence type="ECO:0000313" key="4">
    <source>
        <dbReference type="EMBL" id="KAK8407244.1"/>
    </source>
</evidence>
<organism evidence="4 5">
    <name type="scientific">Scylla paramamosain</name>
    <name type="common">Mud crab</name>
    <dbReference type="NCBI Taxonomy" id="85552"/>
    <lineage>
        <taxon>Eukaryota</taxon>
        <taxon>Metazoa</taxon>
        <taxon>Ecdysozoa</taxon>
        <taxon>Arthropoda</taxon>
        <taxon>Crustacea</taxon>
        <taxon>Multicrustacea</taxon>
        <taxon>Malacostraca</taxon>
        <taxon>Eumalacostraca</taxon>
        <taxon>Eucarida</taxon>
        <taxon>Decapoda</taxon>
        <taxon>Pleocyemata</taxon>
        <taxon>Brachyura</taxon>
        <taxon>Eubrachyura</taxon>
        <taxon>Portunoidea</taxon>
        <taxon>Portunidae</taxon>
        <taxon>Portuninae</taxon>
        <taxon>Scylla</taxon>
    </lineage>
</organism>
<protein>
    <recommendedName>
        <fullName evidence="6">Anti-lipopolysaccharide factor</fullName>
    </recommendedName>
</protein>
<comment type="caution">
    <text evidence="4">The sequence shown here is derived from an EMBL/GenBank/DDBJ whole genome shotgun (WGS) entry which is preliminary data.</text>
</comment>
<evidence type="ECO:0000256" key="2">
    <source>
        <dbReference type="ARBA" id="ARBA00023022"/>
    </source>
</evidence>
<dbReference type="Gene3D" id="3.30.160.320">
    <property type="match status" value="1"/>
</dbReference>
<name>A0AAW0V5G2_SCYPA</name>
<feature type="signal peptide" evidence="3">
    <location>
        <begin position="1"/>
        <end position="26"/>
    </location>
</feature>
<gene>
    <name evidence="4" type="ORF">O3P69_002059</name>
</gene>
<reference evidence="4 5" key="1">
    <citation type="submission" date="2023-03" db="EMBL/GenBank/DDBJ databases">
        <title>High-quality genome of Scylla paramamosain provides insights in environmental adaptation.</title>
        <authorList>
            <person name="Zhang L."/>
        </authorList>
    </citation>
    <scope>NUCLEOTIDE SEQUENCE [LARGE SCALE GENOMIC DNA]</scope>
    <source>
        <strain evidence="4">LZ_2023a</strain>
        <tissue evidence="4">Muscle</tissue>
    </source>
</reference>
<evidence type="ECO:0000256" key="3">
    <source>
        <dbReference type="SAM" id="SignalP"/>
    </source>
</evidence>
<evidence type="ECO:0000256" key="1">
    <source>
        <dbReference type="ARBA" id="ARBA00022529"/>
    </source>
</evidence>
<feature type="chain" id="PRO_5043765987" description="Anti-lipopolysaccharide factor" evidence="3">
    <location>
        <begin position="27"/>
        <end position="178"/>
    </location>
</feature>
<keyword evidence="1" id="KW-0929">Antimicrobial</keyword>
<evidence type="ECO:0008006" key="6">
    <source>
        <dbReference type="Google" id="ProtNLM"/>
    </source>
</evidence>
<keyword evidence="5" id="KW-1185">Reference proteome</keyword>
<keyword evidence="3" id="KW-0732">Signal</keyword>
<sequence>MKQLPIIASVVTLSLIVFSVTWPSDALTTSRGSQPLKNRQRLQCHSPGLGSSKRKLHPEPAISMARVSLLLIVLSIALVNPSQGFVKELLFRKVKDTLLEDGTTEILDRVCNYRVTPLLQNSELYFKGDVWCPSWTVIKGESLTRSRTRVVNRAIADFARKALAEGLVTQEDAQLFLE</sequence>
<dbReference type="Pfam" id="PF11630">
    <property type="entry name" value="Anti-LPS-SCYG"/>
    <property type="match status" value="1"/>
</dbReference>
<dbReference type="GO" id="GO:0042742">
    <property type="term" value="P:defense response to bacterium"/>
    <property type="evidence" value="ECO:0007669"/>
    <property type="project" value="UniProtKB-KW"/>
</dbReference>
<dbReference type="Proteomes" id="UP001487740">
    <property type="component" value="Unassembled WGS sequence"/>
</dbReference>
<dbReference type="EMBL" id="JARAKH010000001">
    <property type="protein sequence ID" value="KAK8407244.1"/>
    <property type="molecule type" value="Genomic_DNA"/>
</dbReference>
<accession>A0AAW0V5G2</accession>
<keyword evidence="2" id="KW-0044">Antibiotic</keyword>